<feature type="region of interest" description="Disordered" evidence="1">
    <location>
        <begin position="517"/>
        <end position="583"/>
    </location>
</feature>
<evidence type="ECO:0000313" key="2">
    <source>
        <dbReference type="EMBL" id="CCC96390.1"/>
    </source>
</evidence>
<feature type="region of interest" description="Disordered" evidence="1">
    <location>
        <begin position="68"/>
        <end position="100"/>
    </location>
</feature>
<gene>
    <name evidence="2" type="ORF">AZOBR_10177</name>
</gene>
<feature type="region of interest" description="Disordered" evidence="1">
    <location>
        <begin position="1079"/>
        <end position="1098"/>
    </location>
</feature>
<keyword evidence="3" id="KW-1185">Reference proteome</keyword>
<reference evidence="2 3" key="1">
    <citation type="journal article" date="2011" name="PLoS Genet.">
        <title>Azospirillum genomes reveal transition of bacteria from aquatic to terrestrial environments.</title>
        <authorList>
            <person name="Wisniewski-Dye F."/>
            <person name="Borziak K."/>
            <person name="Khalsa-Moyers G."/>
            <person name="Alexandre G."/>
            <person name="Sukharnikov L.O."/>
            <person name="Wuichet K."/>
            <person name="Hurst G.B."/>
            <person name="McDonald W.H."/>
            <person name="Robertson J.S."/>
            <person name="Barbe V."/>
            <person name="Calteau A."/>
            <person name="Rouy Z."/>
            <person name="Mangenot S."/>
            <person name="Prigent-Combaret C."/>
            <person name="Normand P."/>
            <person name="Boyer M."/>
            <person name="Siguier P."/>
            <person name="Dessaux Y."/>
            <person name="Elmerich C."/>
            <person name="Condemine G."/>
            <person name="Krishnen G."/>
            <person name="Kennedy I."/>
            <person name="Paterson A.H."/>
            <person name="Gonzalez V."/>
            <person name="Mavingui P."/>
            <person name="Zhulin I.B."/>
        </authorList>
    </citation>
    <scope>NUCLEOTIDE SEQUENCE [LARGE SCALE GENOMIC DNA]</scope>
    <source>
        <strain evidence="2 3">Sp245</strain>
    </source>
</reference>
<sequence>MMVMPRSRSMSMLSSTCSRISRESRPPHCWIRRSARVDLPWSMCAMIEKLRMCERSVIGARSPGLGRNIGRTDDARNGGVDRPYGKAPSPFHSFRGKRGGRPRALLRHQNRRHRPVKLHVLLRRAMPAEVTGHRVLLQDVPALGLAVEGGGAAQRPGQLLDVGVDELEAGGAGVVHRRRVGVHDGVGEASGAADQRQGAVLQGVHLGQAAGLRPRGDQEQVGAGLDAVGQRLVVADAHADRLRVPGGEVAEAGLQRRFAAAENGELAAPGDPLRRRLQNQIQPLVTGQAADHRGQRGVRPAVQAEGRLEVGLAQVLAAEVRSAVAGGDVRVDGGVPDVIVHTVEDAGQRLGPRGEQPFQARTVLRRLDFVGVGRADRGQAVGVEAAGLEEADAAVIFHPVDPEGGGRQAEVAHHPGAEQPLVGDVVDRRHRARPERPGEAVGAQFQIGRDQAGLPVVPVQHVGTPPRVEAVLRREARRAPGQGGEAFRVVRPVLAVRPQIGVAGPVVERRRVQHIGQHPVRHAADPQRRRGAAGQIGERSADRLQVGQPVQHRRIAGQQQADLGSGAIQGGGQGGGHIGQPAGLHQGVAFRRDEQDAHGGGVFRFLLGLAHRPLAPGGGEGGWEGSVLGQAVDHVLGDQADAALAAVEALGVQLRVLADDQPLGDHHAAVDHHLGQAAVAADVDVRQDHGLMQLAEGVDAHLAEQQRILHQRAGDDAAARHQAVHRHAAPVLVVEDELRRGQLLLVGEDRPLAVVHVELRRDVAEVEVGLPIGVDGADVAPVGLRLMAVQDGRLGEVVGHHPRPAGHQMGDDVLAEVARRAGIVEVALQLVVEELRVEDVDAHAGQRLVRVSRHRRRVGGLLDEVDDALRLVHMHDAEAGGLGARHLDAGDRHIGLLGDVVEQKRAVIHLVDVVAGQDQDVFRLVVAQDVQVLVHRVGGALVPGGLADALLRRQQVAELVHLAAEEVPAALQVAQQAVRLVLRQHADAAEARIDAVRQGEVDDPELAPEIGGRLGATVGQLLQPAAPAASQDKCHGAARRQPQIPFVEHVSPLSVLFFAVGHPEASGGPVWAEAACPQPRPAPPVERVTVPHFPGAGQ</sequence>
<evidence type="ECO:0000256" key="1">
    <source>
        <dbReference type="SAM" id="MobiDB-lite"/>
    </source>
</evidence>
<dbReference type="AlphaFoldDB" id="A0A9P1NKT2"/>
<dbReference type="EMBL" id="HE577327">
    <property type="protein sequence ID" value="CCC96390.1"/>
    <property type="molecule type" value="Genomic_DNA"/>
</dbReference>
<dbReference type="Proteomes" id="UP000007319">
    <property type="component" value="Chromosome"/>
</dbReference>
<name>A0A9P1NKT2_9PROT</name>
<accession>A0A9P1NKT2</accession>
<organism evidence="2 3">
    <name type="scientific">Azospirillum baldaniorum</name>
    <dbReference type="NCBI Taxonomy" id="1064539"/>
    <lineage>
        <taxon>Bacteria</taxon>
        <taxon>Pseudomonadati</taxon>
        <taxon>Pseudomonadota</taxon>
        <taxon>Alphaproteobacteria</taxon>
        <taxon>Rhodospirillales</taxon>
        <taxon>Azospirillaceae</taxon>
        <taxon>Azospirillum</taxon>
    </lineage>
</organism>
<protein>
    <submittedName>
        <fullName evidence="2">Uncharacterized protein</fullName>
    </submittedName>
</protein>
<dbReference type="KEGG" id="abs:AZOBR_10177"/>
<proteinExistence type="predicted"/>
<feature type="compositionally biased region" description="Gly residues" evidence="1">
    <location>
        <begin position="567"/>
        <end position="578"/>
    </location>
</feature>
<evidence type="ECO:0000313" key="3">
    <source>
        <dbReference type="Proteomes" id="UP000007319"/>
    </source>
</evidence>